<dbReference type="Gene3D" id="1.10.150.130">
    <property type="match status" value="1"/>
</dbReference>
<dbReference type="InterPro" id="IPR050090">
    <property type="entry name" value="Tyrosine_recombinase_XerCD"/>
</dbReference>
<dbReference type="InterPro" id="IPR057084">
    <property type="entry name" value="Int_N"/>
</dbReference>
<dbReference type="CDD" id="cd00796">
    <property type="entry name" value="INT_Rci_Hp1_C"/>
    <property type="match status" value="1"/>
</dbReference>
<gene>
    <name evidence="7" type="ORF">B9Z44_07060</name>
</gene>
<dbReference type="Pfam" id="PF00589">
    <property type="entry name" value="Phage_integrase"/>
    <property type="match status" value="1"/>
</dbReference>
<dbReference type="GO" id="GO:0006310">
    <property type="term" value="P:DNA recombination"/>
    <property type="evidence" value="ECO:0007669"/>
    <property type="project" value="UniProtKB-KW"/>
</dbReference>
<feature type="domain" description="Tyr recombinase" evidence="5">
    <location>
        <begin position="159"/>
        <end position="327"/>
    </location>
</feature>
<evidence type="ECO:0000256" key="1">
    <source>
        <dbReference type="ARBA" id="ARBA00022908"/>
    </source>
</evidence>
<keyword evidence="8" id="KW-1185">Reference proteome</keyword>
<dbReference type="PROSITE" id="PS51900">
    <property type="entry name" value="CB"/>
    <property type="match status" value="1"/>
</dbReference>
<dbReference type="InterPro" id="IPR011010">
    <property type="entry name" value="DNA_brk_join_enz"/>
</dbReference>
<sequence>MASFRQRSSKWQARVTRDGYPNQVKTFEARADAERWARSVESAMDKGQFVDTQEAQRTTLRELILRYVREVTPTMKSVTEDTYRLKALARRPIANWSLINLSATRIAAFRDERLKEVSNGTVIRELAYLSSIINHARREWDINMSNPVIHVRKPTSPTGRTRKLSDDETTKLLQALEPTGRQNTWTRPVVLLAIQTAMRRSELLALRWENIDLTRQTAFLPDTKNGTPRTVPLSAAATEVLRTIPRNISGIVFPVKYFTLDAAFKRAVKRAGLVDFHFHDLRHTAITAMAEKLPNLIELSAVTGHKSLSMLKRYYHPDVEELARKLG</sequence>
<keyword evidence="3" id="KW-0233">DNA recombination</keyword>
<dbReference type="PANTHER" id="PTHR30349:SF94">
    <property type="entry name" value="INTEGRASE_RECOMBINASE HI_1414-RELATED"/>
    <property type="match status" value="1"/>
</dbReference>
<evidence type="ECO:0000256" key="4">
    <source>
        <dbReference type="PROSITE-ProRule" id="PRU01248"/>
    </source>
</evidence>
<dbReference type="InterPro" id="IPR010998">
    <property type="entry name" value="Integrase_recombinase_N"/>
</dbReference>
<evidence type="ECO:0000256" key="3">
    <source>
        <dbReference type="ARBA" id="ARBA00023172"/>
    </source>
</evidence>
<dbReference type="RefSeq" id="WP_108402039.1">
    <property type="nucleotide sequence ID" value="NZ_NESP01000001.1"/>
</dbReference>
<dbReference type="Pfam" id="PF24624">
    <property type="entry name" value="Int_N"/>
    <property type="match status" value="1"/>
</dbReference>
<dbReference type="PANTHER" id="PTHR30349">
    <property type="entry name" value="PHAGE INTEGRASE-RELATED"/>
    <property type="match status" value="1"/>
</dbReference>
<evidence type="ECO:0000256" key="2">
    <source>
        <dbReference type="ARBA" id="ARBA00023125"/>
    </source>
</evidence>
<name>A0A315G0Z4_9BURK</name>
<keyword evidence="1" id="KW-0229">DNA integration</keyword>
<dbReference type="EMBL" id="NESP01000001">
    <property type="protein sequence ID" value="PUE59347.1"/>
    <property type="molecule type" value="Genomic_DNA"/>
</dbReference>
<dbReference type="PROSITE" id="PS51898">
    <property type="entry name" value="TYR_RECOMBINASE"/>
    <property type="match status" value="1"/>
</dbReference>
<comment type="caution">
    <text evidence="7">The sequence shown here is derived from an EMBL/GenBank/DDBJ whole genome shotgun (WGS) entry which is preliminary data.</text>
</comment>
<organism evidence="7 8">
    <name type="scientific">Limnohabitans curvus</name>
    <dbReference type="NCBI Taxonomy" id="323423"/>
    <lineage>
        <taxon>Bacteria</taxon>
        <taxon>Pseudomonadati</taxon>
        <taxon>Pseudomonadota</taxon>
        <taxon>Betaproteobacteria</taxon>
        <taxon>Burkholderiales</taxon>
        <taxon>Comamonadaceae</taxon>
        <taxon>Limnohabitans</taxon>
    </lineage>
</organism>
<reference evidence="7 8" key="1">
    <citation type="submission" date="2017-04" db="EMBL/GenBank/DDBJ databases">
        <title>Unexpected and diverse lifestyles within the genus Limnohabitans.</title>
        <authorList>
            <person name="Kasalicky V."/>
            <person name="Mehrshad M."/>
            <person name="Andrei S.-A."/>
            <person name="Salcher M."/>
            <person name="Kratochvilova H."/>
            <person name="Simek K."/>
            <person name="Ghai R."/>
        </authorList>
    </citation>
    <scope>NUCLEOTIDE SEQUENCE [LARGE SCALE GENOMIC DNA]</scope>
    <source>
        <strain evidence="7 8">MWH-C5</strain>
    </source>
</reference>
<proteinExistence type="predicted"/>
<dbReference type="InterPro" id="IPR044068">
    <property type="entry name" value="CB"/>
</dbReference>
<dbReference type="GO" id="GO:0015074">
    <property type="term" value="P:DNA integration"/>
    <property type="evidence" value="ECO:0007669"/>
    <property type="project" value="UniProtKB-KW"/>
</dbReference>
<dbReference type="InterPro" id="IPR002104">
    <property type="entry name" value="Integrase_catalytic"/>
</dbReference>
<evidence type="ECO:0000313" key="7">
    <source>
        <dbReference type="EMBL" id="PUE59347.1"/>
    </source>
</evidence>
<dbReference type="Gene3D" id="1.10.443.10">
    <property type="entry name" value="Intergrase catalytic core"/>
    <property type="match status" value="1"/>
</dbReference>
<evidence type="ECO:0000259" key="5">
    <source>
        <dbReference type="PROSITE" id="PS51898"/>
    </source>
</evidence>
<evidence type="ECO:0000313" key="8">
    <source>
        <dbReference type="Proteomes" id="UP000251341"/>
    </source>
</evidence>
<dbReference type="InterPro" id="IPR013762">
    <property type="entry name" value="Integrase-like_cat_sf"/>
</dbReference>
<evidence type="ECO:0000259" key="6">
    <source>
        <dbReference type="PROSITE" id="PS51900"/>
    </source>
</evidence>
<dbReference type="Proteomes" id="UP000251341">
    <property type="component" value="Unassembled WGS sequence"/>
</dbReference>
<feature type="domain" description="Core-binding (CB)" evidence="6">
    <location>
        <begin position="58"/>
        <end position="137"/>
    </location>
</feature>
<protein>
    <submittedName>
        <fullName evidence="7">Integrase</fullName>
    </submittedName>
</protein>
<dbReference type="SUPFAM" id="SSF56349">
    <property type="entry name" value="DNA breaking-rejoining enzymes"/>
    <property type="match status" value="1"/>
</dbReference>
<dbReference type="AlphaFoldDB" id="A0A315G0Z4"/>
<dbReference type="GO" id="GO:0003677">
    <property type="term" value="F:DNA binding"/>
    <property type="evidence" value="ECO:0007669"/>
    <property type="project" value="UniProtKB-UniRule"/>
</dbReference>
<accession>A0A315G0Z4</accession>
<keyword evidence="2 4" id="KW-0238">DNA-binding</keyword>